<organism evidence="1 2">
    <name type="scientific">Hominilimicola fabiformis</name>
    <dbReference type="NCBI Taxonomy" id="2885356"/>
    <lineage>
        <taxon>Bacteria</taxon>
        <taxon>Bacillati</taxon>
        <taxon>Bacillota</taxon>
        <taxon>Clostridia</taxon>
        <taxon>Eubacteriales</taxon>
        <taxon>Oscillospiraceae</taxon>
        <taxon>Hominilimicola</taxon>
    </lineage>
</organism>
<protein>
    <submittedName>
        <fullName evidence="1">Uncharacterized protein</fullName>
    </submittedName>
</protein>
<dbReference type="RefSeq" id="WP_022230691.1">
    <property type="nucleotide sequence ID" value="NZ_JAJEQM010000005.1"/>
</dbReference>
<evidence type="ECO:0000313" key="1">
    <source>
        <dbReference type="EMBL" id="MCC2210218.1"/>
    </source>
</evidence>
<comment type="caution">
    <text evidence="1">The sequence shown here is derived from an EMBL/GenBank/DDBJ whole genome shotgun (WGS) entry which is preliminary data.</text>
</comment>
<evidence type="ECO:0000313" key="2">
    <source>
        <dbReference type="Proteomes" id="UP001198242"/>
    </source>
</evidence>
<name>A0AAE3J8W1_9FIRM</name>
<dbReference type="AlphaFoldDB" id="A0AAE3J8W1"/>
<accession>A0AAE3J8W1</accession>
<keyword evidence="2" id="KW-1185">Reference proteome</keyword>
<dbReference type="EMBL" id="JAJEQM010000005">
    <property type="protein sequence ID" value="MCC2210218.1"/>
    <property type="molecule type" value="Genomic_DNA"/>
</dbReference>
<reference evidence="1 2" key="1">
    <citation type="submission" date="2021-10" db="EMBL/GenBank/DDBJ databases">
        <title>Anaerobic single-cell dispensing facilitates the cultivation of human gut bacteria.</title>
        <authorList>
            <person name="Afrizal A."/>
        </authorList>
    </citation>
    <scope>NUCLEOTIDE SEQUENCE [LARGE SCALE GENOMIC DNA]</scope>
    <source>
        <strain evidence="1 2">CLA-AA-H232</strain>
    </source>
</reference>
<gene>
    <name evidence="1" type="ORF">LKE05_05370</name>
</gene>
<proteinExistence type="predicted"/>
<sequence>MNDTTQNLEHKNICNKKSLDAEITYQVNGTSFVVQPIFKEKSFETLGSVLLRLMTSSE</sequence>
<dbReference type="Proteomes" id="UP001198242">
    <property type="component" value="Unassembled WGS sequence"/>
</dbReference>